<proteinExistence type="predicted"/>
<evidence type="ECO:0000313" key="2">
    <source>
        <dbReference type="Proteomes" id="UP001165064"/>
    </source>
</evidence>
<dbReference type="Proteomes" id="UP001165064">
    <property type="component" value="Unassembled WGS sequence"/>
</dbReference>
<reference evidence="1" key="1">
    <citation type="submission" date="2023-04" db="EMBL/GenBank/DDBJ databases">
        <title>Ambrosiozyma monospora NBRC 10751.</title>
        <authorList>
            <person name="Ichikawa N."/>
            <person name="Sato H."/>
            <person name="Tonouchi N."/>
        </authorList>
    </citation>
    <scope>NUCLEOTIDE SEQUENCE</scope>
    <source>
        <strain evidence="1">NBRC 10751</strain>
    </source>
</reference>
<name>A0ACB5T9W3_AMBMO</name>
<keyword evidence="2" id="KW-1185">Reference proteome</keyword>
<evidence type="ECO:0000313" key="1">
    <source>
        <dbReference type="EMBL" id="GME84400.1"/>
    </source>
</evidence>
<comment type="caution">
    <text evidence="1">The sequence shown here is derived from an EMBL/GenBank/DDBJ whole genome shotgun (WGS) entry which is preliminary data.</text>
</comment>
<accession>A0ACB5T9W3</accession>
<sequence>MCDHQPIAVQITQLTLSSINLKQQTWHINSFHDDNCRIEPSRQRQLRTFIDHNVLTFTNQRSRLTNEKFKLLAKYLYQHQAKDIPEVDQKIRLAVDSQRT</sequence>
<protein>
    <submittedName>
        <fullName evidence="1">Unnamed protein product</fullName>
    </submittedName>
</protein>
<gene>
    <name evidence="1" type="ORF">Amon02_000681400</name>
</gene>
<dbReference type="EMBL" id="BSXS01005471">
    <property type="protein sequence ID" value="GME84400.1"/>
    <property type="molecule type" value="Genomic_DNA"/>
</dbReference>
<organism evidence="1 2">
    <name type="scientific">Ambrosiozyma monospora</name>
    <name type="common">Yeast</name>
    <name type="synonym">Endomycopsis monosporus</name>
    <dbReference type="NCBI Taxonomy" id="43982"/>
    <lineage>
        <taxon>Eukaryota</taxon>
        <taxon>Fungi</taxon>
        <taxon>Dikarya</taxon>
        <taxon>Ascomycota</taxon>
        <taxon>Saccharomycotina</taxon>
        <taxon>Pichiomycetes</taxon>
        <taxon>Pichiales</taxon>
        <taxon>Pichiaceae</taxon>
        <taxon>Ambrosiozyma</taxon>
    </lineage>
</organism>